<protein>
    <submittedName>
        <fullName evidence="2">Uncharacterized protein</fullName>
    </submittedName>
</protein>
<feature type="compositionally biased region" description="Basic residues" evidence="1">
    <location>
        <begin position="251"/>
        <end position="260"/>
    </location>
</feature>
<feature type="compositionally biased region" description="Pro residues" evidence="1">
    <location>
        <begin position="203"/>
        <end position="217"/>
    </location>
</feature>
<gene>
    <name evidence="2" type="ORF">R3P38DRAFT_2810464</name>
</gene>
<feature type="compositionally biased region" description="Low complexity" evidence="1">
    <location>
        <begin position="190"/>
        <end position="202"/>
    </location>
</feature>
<evidence type="ECO:0000313" key="2">
    <source>
        <dbReference type="EMBL" id="KAK6977283.1"/>
    </source>
</evidence>
<dbReference type="AlphaFoldDB" id="A0AAV9ZAE2"/>
<reference evidence="2 3" key="1">
    <citation type="journal article" date="2024" name="J Genomics">
        <title>Draft genome sequencing and assembly of Favolaschia claudopus CIRM-BRFM 2984 isolated from oak limbs.</title>
        <authorList>
            <person name="Navarro D."/>
            <person name="Drula E."/>
            <person name="Chaduli D."/>
            <person name="Cazenave R."/>
            <person name="Ahrendt S."/>
            <person name="Wang J."/>
            <person name="Lipzen A."/>
            <person name="Daum C."/>
            <person name="Barry K."/>
            <person name="Grigoriev I.V."/>
            <person name="Favel A."/>
            <person name="Rosso M.N."/>
            <person name="Martin F."/>
        </authorList>
    </citation>
    <scope>NUCLEOTIDE SEQUENCE [LARGE SCALE GENOMIC DNA]</scope>
    <source>
        <strain evidence="2 3">CIRM-BRFM 2984</strain>
    </source>
</reference>
<proteinExistence type="predicted"/>
<accession>A0AAV9ZAE2</accession>
<evidence type="ECO:0000313" key="3">
    <source>
        <dbReference type="Proteomes" id="UP001362999"/>
    </source>
</evidence>
<dbReference type="Proteomes" id="UP001362999">
    <property type="component" value="Unassembled WGS sequence"/>
</dbReference>
<name>A0AAV9ZAE2_9AGAR</name>
<dbReference type="EMBL" id="JAWWNJ010000170">
    <property type="protein sequence ID" value="KAK6977283.1"/>
    <property type="molecule type" value="Genomic_DNA"/>
</dbReference>
<organism evidence="2 3">
    <name type="scientific">Favolaschia claudopus</name>
    <dbReference type="NCBI Taxonomy" id="2862362"/>
    <lineage>
        <taxon>Eukaryota</taxon>
        <taxon>Fungi</taxon>
        <taxon>Dikarya</taxon>
        <taxon>Basidiomycota</taxon>
        <taxon>Agaricomycotina</taxon>
        <taxon>Agaricomycetes</taxon>
        <taxon>Agaricomycetidae</taxon>
        <taxon>Agaricales</taxon>
        <taxon>Marasmiineae</taxon>
        <taxon>Mycenaceae</taxon>
        <taxon>Favolaschia</taxon>
    </lineage>
</organism>
<comment type="caution">
    <text evidence="2">The sequence shown here is derived from an EMBL/GenBank/DDBJ whole genome shotgun (WGS) entry which is preliminary data.</text>
</comment>
<evidence type="ECO:0000256" key="1">
    <source>
        <dbReference type="SAM" id="MobiDB-lite"/>
    </source>
</evidence>
<keyword evidence="3" id="KW-1185">Reference proteome</keyword>
<feature type="region of interest" description="Disordered" evidence="1">
    <location>
        <begin position="170"/>
        <end position="273"/>
    </location>
</feature>
<sequence>MARVSIPVQETTRLFGTVYSPASDANVRHRALTRKAIELHGADYLERVFGRGPITGLRLVMGTGNRQQEFGVLYTEKDERRLVSYRRTRLLSVEQRGQLEAYRNRYDGYYMKHGNGYTERRGGERQALQSAEQVFHDYIVRNALGPRPRWTLEPLPGLQRVRVANPAHRIAPLPHHSTQHRKQHTPPPRRSFLPSPLTSPARAAPPPRPAPSLPIPPASSVAGPSRPRREVIDVPDSDDEGVVVVAESRKTSRPGVKRKHPDNVIDISEDEDEQPLTKKRRFLGFVDLTI</sequence>